<feature type="domain" description="Myb-like" evidence="5">
    <location>
        <begin position="98"/>
        <end position="141"/>
    </location>
</feature>
<evidence type="ECO:0000256" key="2">
    <source>
        <dbReference type="ARBA" id="ARBA00022771"/>
    </source>
</evidence>
<comment type="caution">
    <text evidence="9">The sequence shown here is derived from an EMBL/GenBank/DDBJ whole genome shotgun (WGS) entry which is preliminary data.</text>
</comment>
<dbReference type="PROSITE" id="PS50135">
    <property type="entry name" value="ZF_ZZ_2"/>
    <property type="match status" value="1"/>
</dbReference>
<evidence type="ECO:0000256" key="3">
    <source>
        <dbReference type="ARBA" id="ARBA00022833"/>
    </source>
</evidence>
<evidence type="ECO:0000259" key="7">
    <source>
        <dbReference type="PROSITE" id="PS51293"/>
    </source>
</evidence>
<keyword evidence="2 4" id="KW-0863">Zinc-finger</keyword>
<dbReference type="InterPro" id="IPR017884">
    <property type="entry name" value="SANT_dom"/>
</dbReference>
<evidence type="ECO:0000259" key="5">
    <source>
        <dbReference type="PROSITE" id="PS50090"/>
    </source>
</evidence>
<evidence type="ECO:0000256" key="4">
    <source>
        <dbReference type="PROSITE-ProRule" id="PRU00228"/>
    </source>
</evidence>
<dbReference type="InterPro" id="IPR055141">
    <property type="entry name" value="TADA2A_B-like_dom"/>
</dbReference>
<dbReference type="CDD" id="cd00167">
    <property type="entry name" value="SANT"/>
    <property type="match status" value="1"/>
</dbReference>
<dbReference type="PANTHER" id="PTHR12374">
    <property type="entry name" value="TRANSCRIPTIONAL ADAPTOR 2 ADA2 -RELATED"/>
    <property type="match status" value="1"/>
</dbReference>
<dbReference type="Pfam" id="PF00249">
    <property type="entry name" value="Myb_DNA-binding"/>
    <property type="match status" value="1"/>
</dbReference>
<evidence type="ECO:0000313" key="9">
    <source>
        <dbReference type="EMBL" id="OHT05507.1"/>
    </source>
</evidence>
<dbReference type="GO" id="GO:0006357">
    <property type="term" value="P:regulation of transcription by RNA polymerase II"/>
    <property type="evidence" value="ECO:0007669"/>
    <property type="project" value="TreeGrafter"/>
</dbReference>
<dbReference type="Pfam" id="PF25299">
    <property type="entry name" value="ZZ_ADA2"/>
    <property type="match status" value="1"/>
</dbReference>
<dbReference type="PANTHER" id="PTHR12374:SF20">
    <property type="entry name" value="TRANSCRIPTIONAL ADAPTER 2-ALPHA"/>
    <property type="match status" value="1"/>
</dbReference>
<dbReference type="GeneID" id="94839861"/>
<organism evidence="9 10">
    <name type="scientific">Tritrichomonas foetus</name>
    <dbReference type="NCBI Taxonomy" id="1144522"/>
    <lineage>
        <taxon>Eukaryota</taxon>
        <taxon>Metamonada</taxon>
        <taxon>Parabasalia</taxon>
        <taxon>Tritrichomonadida</taxon>
        <taxon>Tritrichomonadidae</taxon>
        <taxon>Tritrichomonas</taxon>
    </lineage>
</organism>
<keyword evidence="10" id="KW-1185">Reference proteome</keyword>
<dbReference type="Gene3D" id="1.10.10.60">
    <property type="entry name" value="Homeodomain-like"/>
    <property type="match status" value="1"/>
</dbReference>
<dbReference type="GO" id="GO:0003682">
    <property type="term" value="F:chromatin binding"/>
    <property type="evidence" value="ECO:0007669"/>
    <property type="project" value="TreeGrafter"/>
</dbReference>
<dbReference type="SUPFAM" id="SSF57850">
    <property type="entry name" value="RING/U-box"/>
    <property type="match status" value="1"/>
</dbReference>
<dbReference type="InterPro" id="IPR009057">
    <property type="entry name" value="Homeodomain-like_sf"/>
</dbReference>
<reference evidence="9" key="1">
    <citation type="submission" date="2016-10" db="EMBL/GenBank/DDBJ databases">
        <authorList>
            <person name="Benchimol M."/>
            <person name="Almeida L.G."/>
            <person name="Vasconcelos A.T."/>
            <person name="Perreira-Neves A."/>
            <person name="Rosa I.A."/>
            <person name="Tasca T."/>
            <person name="Bogo M.R."/>
            <person name="de Souza W."/>
        </authorList>
    </citation>
    <scope>NUCLEOTIDE SEQUENCE [LARGE SCALE GENOMIC DNA]</scope>
    <source>
        <strain evidence="9">K</strain>
    </source>
</reference>
<proteinExistence type="predicted"/>
<name>A0A1J4K2T2_9EUKA</name>
<dbReference type="InterPro" id="IPR000433">
    <property type="entry name" value="Znf_ZZ"/>
</dbReference>
<feature type="domain" description="ZZ-type" evidence="6">
    <location>
        <begin position="35"/>
        <end position="91"/>
    </location>
</feature>
<dbReference type="InterPro" id="IPR001005">
    <property type="entry name" value="SANT/Myb"/>
</dbReference>
<dbReference type="Proteomes" id="UP000179807">
    <property type="component" value="Unassembled WGS sequence"/>
</dbReference>
<sequence length="441" mass="51107">MKSKNLPNIHFKISDENYYMNIDLDGPGDIVHNSHVIHHCATCLREIINEAFVTCIRCRGLTICLECFSDGYEKEGHLKDHPFVLMGSTTGSIFEEFWTIEEELIFLTAIQLCGFGNWSDISSHIGTKSARQCEAHYDHIYLITKNAPLPDIELKQPAILPPLPSFNTIGIESNPSDGHPQIMAENHKLAKTTPAEVCEYMPRRHEFDIEFNNEAEHLIDGLFFDEDSETEQSFEMKLANLVSFNDQIVERKLRTKVVEEWDLQYAPNFSLGSNTPTEKEIENKVIPFAPYLGKSTTISMLDAIWNYNRQCERIGKLMFWQKNGVKSYYEGFIFQKLGSLIKENKIPQQNVEEWNKGVKEYIKTNQPIDNSDQKIMSKKENELCKKYRIHSTLYFGLKDLIIRESTVRGFLTKKQAVKIDTNYSREIEIIYDFCYESGWIF</sequence>
<dbReference type="GO" id="GO:0005634">
    <property type="term" value="C:nucleus"/>
    <property type="evidence" value="ECO:0007669"/>
    <property type="project" value="TreeGrafter"/>
</dbReference>
<evidence type="ECO:0000313" key="10">
    <source>
        <dbReference type="Proteomes" id="UP000179807"/>
    </source>
</evidence>
<dbReference type="GO" id="GO:0006338">
    <property type="term" value="P:chromatin remodeling"/>
    <property type="evidence" value="ECO:0007669"/>
    <property type="project" value="TreeGrafter"/>
</dbReference>
<dbReference type="Gene3D" id="1.10.10.10">
    <property type="entry name" value="Winged helix-like DNA-binding domain superfamily/Winged helix DNA-binding domain"/>
    <property type="match status" value="1"/>
</dbReference>
<keyword evidence="1" id="KW-0479">Metal-binding</keyword>
<evidence type="ECO:0000259" key="8">
    <source>
        <dbReference type="PROSITE" id="PS51294"/>
    </source>
</evidence>
<dbReference type="InterPro" id="IPR036388">
    <property type="entry name" value="WH-like_DNA-bd_sf"/>
</dbReference>
<dbReference type="OrthoDB" id="270417at2759"/>
<dbReference type="RefSeq" id="XP_068358643.1">
    <property type="nucleotide sequence ID" value="XM_068505157.1"/>
</dbReference>
<dbReference type="Pfam" id="PF22941">
    <property type="entry name" value="TADA2A-like_3rd"/>
    <property type="match status" value="1"/>
</dbReference>
<dbReference type="GO" id="GO:0003713">
    <property type="term" value="F:transcription coactivator activity"/>
    <property type="evidence" value="ECO:0007669"/>
    <property type="project" value="TreeGrafter"/>
</dbReference>
<dbReference type="PROSITE" id="PS51293">
    <property type="entry name" value="SANT"/>
    <property type="match status" value="1"/>
</dbReference>
<dbReference type="PROSITE" id="PS50090">
    <property type="entry name" value="MYB_LIKE"/>
    <property type="match status" value="1"/>
</dbReference>
<feature type="domain" description="HTH myb-type" evidence="8">
    <location>
        <begin position="98"/>
        <end position="146"/>
    </location>
</feature>
<evidence type="ECO:0000256" key="1">
    <source>
        <dbReference type="ARBA" id="ARBA00022723"/>
    </source>
</evidence>
<protein>
    <submittedName>
        <fullName evidence="9">Myb-like DNA-binding domain containing protein</fullName>
    </submittedName>
</protein>
<gene>
    <name evidence="9" type="ORF">TRFO_26783</name>
</gene>
<feature type="domain" description="SANT" evidence="7">
    <location>
        <begin position="93"/>
        <end position="145"/>
    </location>
</feature>
<dbReference type="GO" id="GO:0008270">
    <property type="term" value="F:zinc ion binding"/>
    <property type="evidence" value="ECO:0007669"/>
    <property type="project" value="UniProtKB-KW"/>
</dbReference>
<accession>A0A1J4K2T2</accession>
<dbReference type="PROSITE" id="PS51294">
    <property type="entry name" value="HTH_MYB"/>
    <property type="match status" value="1"/>
</dbReference>
<evidence type="ECO:0000259" key="6">
    <source>
        <dbReference type="PROSITE" id="PS50135"/>
    </source>
</evidence>
<dbReference type="EMBL" id="MLAK01000756">
    <property type="protein sequence ID" value="OHT05507.1"/>
    <property type="molecule type" value="Genomic_DNA"/>
</dbReference>
<keyword evidence="3" id="KW-0862">Zinc</keyword>
<dbReference type="SMART" id="SM00717">
    <property type="entry name" value="SANT"/>
    <property type="match status" value="1"/>
</dbReference>
<dbReference type="InterPro" id="IPR017930">
    <property type="entry name" value="Myb_dom"/>
</dbReference>
<dbReference type="VEuPathDB" id="TrichDB:TRFO_26783"/>
<dbReference type="GO" id="GO:0003677">
    <property type="term" value="F:DNA binding"/>
    <property type="evidence" value="ECO:0007669"/>
    <property type="project" value="UniProtKB-KW"/>
</dbReference>
<dbReference type="SUPFAM" id="SSF46689">
    <property type="entry name" value="Homeodomain-like"/>
    <property type="match status" value="2"/>
</dbReference>
<dbReference type="AlphaFoldDB" id="A0A1J4K2T2"/>